<evidence type="ECO:0000256" key="1">
    <source>
        <dbReference type="ARBA" id="ARBA00022553"/>
    </source>
</evidence>
<dbReference type="AlphaFoldDB" id="A0A399EM83"/>
<dbReference type="Pfam" id="PF00072">
    <property type="entry name" value="Response_reg"/>
    <property type="match status" value="1"/>
</dbReference>
<feature type="modified residue" description="4-aspartylphosphate" evidence="6">
    <location>
        <position position="51"/>
    </location>
</feature>
<dbReference type="CDD" id="cd17624">
    <property type="entry name" value="REC_OmpR_PmrA-like"/>
    <property type="match status" value="1"/>
</dbReference>
<dbReference type="GO" id="GO:0000156">
    <property type="term" value="F:phosphorelay response regulator activity"/>
    <property type="evidence" value="ECO:0007669"/>
    <property type="project" value="TreeGrafter"/>
</dbReference>
<feature type="domain" description="OmpR/PhoB-type" evidence="9">
    <location>
        <begin position="126"/>
        <end position="218"/>
    </location>
</feature>
<feature type="DNA-binding region" description="OmpR/PhoB-type" evidence="7">
    <location>
        <begin position="126"/>
        <end position="218"/>
    </location>
</feature>
<keyword evidence="3" id="KW-0805">Transcription regulation</keyword>
<dbReference type="PROSITE" id="PS51755">
    <property type="entry name" value="OMPR_PHOB"/>
    <property type="match status" value="1"/>
</dbReference>
<proteinExistence type="predicted"/>
<dbReference type="CDD" id="cd00383">
    <property type="entry name" value="trans_reg_C"/>
    <property type="match status" value="1"/>
</dbReference>
<evidence type="ECO:0000256" key="6">
    <source>
        <dbReference type="PROSITE-ProRule" id="PRU00169"/>
    </source>
</evidence>
<keyword evidence="11" id="KW-1185">Reference proteome</keyword>
<reference evidence="10 11" key="1">
    <citation type="submission" date="2018-08" db="EMBL/GenBank/DDBJ databases">
        <title>Meiothermus luteus KCTC 52599 genome sequencing project.</title>
        <authorList>
            <person name="Da Costa M.S."/>
            <person name="Albuquerque L."/>
            <person name="Raposo P."/>
            <person name="Froufe H.J.C."/>
            <person name="Barroso C.S."/>
            <person name="Egas C."/>
        </authorList>
    </citation>
    <scope>NUCLEOTIDE SEQUENCE [LARGE SCALE GENOMIC DNA]</scope>
    <source>
        <strain evidence="10 11">KCTC 52599</strain>
    </source>
</reference>
<dbReference type="PANTHER" id="PTHR48111:SF22">
    <property type="entry name" value="REGULATOR OF RPOS"/>
    <property type="match status" value="1"/>
</dbReference>
<keyword evidence="5" id="KW-0804">Transcription</keyword>
<gene>
    <name evidence="10" type="primary">cusR</name>
    <name evidence="10" type="ORF">Mlute_01846</name>
</gene>
<evidence type="ECO:0000256" key="2">
    <source>
        <dbReference type="ARBA" id="ARBA00023012"/>
    </source>
</evidence>
<feature type="domain" description="Response regulatory" evidence="8">
    <location>
        <begin position="2"/>
        <end position="118"/>
    </location>
</feature>
<evidence type="ECO:0000256" key="4">
    <source>
        <dbReference type="ARBA" id="ARBA00023125"/>
    </source>
</evidence>
<organism evidence="10 11">
    <name type="scientific">Meiothermus luteus</name>
    <dbReference type="NCBI Taxonomy" id="2026184"/>
    <lineage>
        <taxon>Bacteria</taxon>
        <taxon>Thermotogati</taxon>
        <taxon>Deinococcota</taxon>
        <taxon>Deinococci</taxon>
        <taxon>Thermales</taxon>
        <taxon>Thermaceae</taxon>
        <taxon>Meiothermus</taxon>
    </lineage>
</organism>
<accession>A0A399EM83</accession>
<dbReference type="SMART" id="SM00448">
    <property type="entry name" value="REC"/>
    <property type="match status" value="1"/>
</dbReference>
<evidence type="ECO:0000313" key="10">
    <source>
        <dbReference type="EMBL" id="RIH84603.1"/>
    </source>
</evidence>
<evidence type="ECO:0000313" key="11">
    <source>
        <dbReference type="Proteomes" id="UP000265800"/>
    </source>
</evidence>
<dbReference type="Gene3D" id="6.10.250.690">
    <property type="match status" value="1"/>
</dbReference>
<name>A0A399EM83_9DEIN</name>
<dbReference type="OrthoDB" id="31391at2"/>
<dbReference type="SUPFAM" id="SSF52172">
    <property type="entry name" value="CheY-like"/>
    <property type="match status" value="1"/>
</dbReference>
<dbReference type="Gene3D" id="1.10.10.10">
    <property type="entry name" value="Winged helix-like DNA-binding domain superfamily/Winged helix DNA-binding domain"/>
    <property type="match status" value="1"/>
</dbReference>
<dbReference type="InterPro" id="IPR001789">
    <property type="entry name" value="Sig_transdc_resp-reg_receiver"/>
</dbReference>
<dbReference type="InterPro" id="IPR001867">
    <property type="entry name" value="OmpR/PhoB-type_DNA-bd"/>
</dbReference>
<keyword evidence="4 7" id="KW-0238">DNA-binding</keyword>
<dbReference type="PROSITE" id="PS50110">
    <property type="entry name" value="RESPONSE_REGULATORY"/>
    <property type="match status" value="1"/>
</dbReference>
<comment type="caution">
    <text evidence="10">The sequence shown here is derived from an EMBL/GenBank/DDBJ whole genome shotgun (WGS) entry which is preliminary data.</text>
</comment>
<dbReference type="InterPro" id="IPR036388">
    <property type="entry name" value="WH-like_DNA-bd_sf"/>
</dbReference>
<dbReference type="EMBL" id="QWKZ01000058">
    <property type="protein sequence ID" value="RIH84603.1"/>
    <property type="molecule type" value="Genomic_DNA"/>
</dbReference>
<protein>
    <submittedName>
        <fullName evidence="10">Transcriptional regulatory protein CusR</fullName>
    </submittedName>
</protein>
<dbReference type="Proteomes" id="UP000265800">
    <property type="component" value="Unassembled WGS sequence"/>
</dbReference>
<dbReference type="GO" id="GO:0000976">
    <property type="term" value="F:transcription cis-regulatory region binding"/>
    <property type="evidence" value="ECO:0007669"/>
    <property type="project" value="TreeGrafter"/>
</dbReference>
<evidence type="ECO:0000256" key="5">
    <source>
        <dbReference type="ARBA" id="ARBA00023163"/>
    </source>
</evidence>
<evidence type="ECO:0000256" key="7">
    <source>
        <dbReference type="PROSITE-ProRule" id="PRU01091"/>
    </source>
</evidence>
<evidence type="ECO:0000256" key="3">
    <source>
        <dbReference type="ARBA" id="ARBA00023015"/>
    </source>
</evidence>
<keyword evidence="1 6" id="KW-0597">Phosphoprotein</keyword>
<dbReference type="InterPro" id="IPR011006">
    <property type="entry name" value="CheY-like_superfamily"/>
</dbReference>
<dbReference type="GO" id="GO:0006355">
    <property type="term" value="P:regulation of DNA-templated transcription"/>
    <property type="evidence" value="ECO:0007669"/>
    <property type="project" value="InterPro"/>
</dbReference>
<sequence length="219" mass="24781">MRILLVEDELDLGQALTALLRQERYEVGWATCLEEAYRLLAEAEPDLLVLDVMLPEGENAGFELARKLRESGFLNPILFLTARDALDDRVEGLDLGGDDYLTKPFDIPEFLARVRALLRRESQVKRGKFERGPLRVDFISRRVYWNGQEVALSKQEFALLEAFALHPEKVFTLEELLLRFFPEAASGVYAVRMGVARLRSKLGPDIVVTVPGGYRLGVS</sequence>
<keyword evidence="2" id="KW-0902">Two-component regulatory system</keyword>
<dbReference type="InterPro" id="IPR039420">
    <property type="entry name" value="WalR-like"/>
</dbReference>
<dbReference type="RefSeq" id="WP_119360429.1">
    <property type="nucleotide sequence ID" value="NZ_QWKZ01000058.1"/>
</dbReference>
<dbReference type="Gene3D" id="3.40.50.2300">
    <property type="match status" value="1"/>
</dbReference>
<dbReference type="PANTHER" id="PTHR48111">
    <property type="entry name" value="REGULATOR OF RPOS"/>
    <property type="match status" value="1"/>
</dbReference>
<evidence type="ECO:0000259" key="9">
    <source>
        <dbReference type="PROSITE" id="PS51755"/>
    </source>
</evidence>
<evidence type="ECO:0000259" key="8">
    <source>
        <dbReference type="PROSITE" id="PS50110"/>
    </source>
</evidence>
<dbReference type="GO" id="GO:0005829">
    <property type="term" value="C:cytosol"/>
    <property type="evidence" value="ECO:0007669"/>
    <property type="project" value="TreeGrafter"/>
</dbReference>
<dbReference type="GO" id="GO:0032993">
    <property type="term" value="C:protein-DNA complex"/>
    <property type="evidence" value="ECO:0007669"/>
    <property type="project" value="TreeGrafter"/>
</dbReference>
<dbReference type="Pfam" id="PF00486">
    <property type="entry name" value="Trans_reg_C"/>
    <property type="match status" value="1"/>
</dbReference>
<dbReference type="SMART" id="SM00862">
    <property type="entry name" value="Trans_reg_C"/>
    <property type="match status" value="1"/>
</dbReference>